<dbReference type="GO" id="GO:0015074">
    <property type="term" value="P:DNA integration"/>
    <property type="evidence" value="ECO:0007669"/>
    <property type="project" value="UniProtKB-KW"/>
</dbReference>
<dbReference type="PANTHER" id="PTHR30629:SF2">
    <property type="entry name" value="PROPHAGE INTEGRASE INTS-RELATED"/>
    <property type="match status" value="1"/>
</dbReference>
<dbReference type="Pfam" id="PF13356">
    <property type="entry name" value="Arm-DNA-bind_3"/>
    <property type="match status" value="1"/>
</dbReference>
<dbReference type="OrthoDB" id="9775880at2"/>
<dbReference type="InterPro" id="IPR050808">
    <property type="entry name" value="Phage_Integrase"/>
</dbReference>
<organism evidence="6 7">
    <name type="scientific">Paenacidovorax caeni</name>
    <dbReference type="NCBI Taxonomy" id="343013"/>
    <lineage>
        <taxon>Bacteria</taxon>
        <taxon>Pseudomonadati</taxon>
        <taxon>Pseudomonadota</taxon>
        <taxon>Betaproteobacteria</taxon>
        <taxon>Burkholderiales</taxon>
        <taxon>Comamonadaceae</taxon>
        <taxon>Paenacidovorax</taxon>
    </lineage>
</organism>
<comment type="similarity">
    <text evidence="1">Belongs to the 'phage' integrase family.</text>
</comment>
<dbReference type="Proteomes" id="UP000183656">
    <property type="component" value="Unassembled WGS sequence"/>
</dbReference>
<dbReference type="InterPro" id="IPR013762">
    <property type="entry name" value="Integrase-like_cat_sf"/>
</dbReference>
<dbReference type="PANTHER" id="PTHR30629">
    <property type="entry name" value="PROPHAGE INTEGRASE"/>
    <property type="match status" value="1"/>
</dbReference>
<dbReference type="Pfam" id="PF00589">
    <property type="entry name" value="Phage_integrase"/>
    <property type="match status" value="1"/>
</dbReference>
<dbReference type="EMBL" id="FPBX01000014">
    <property type="protein sequence ID" value="SFU68706.1"/>
    <property type="molecule type" value="Genomic_DNA"/>
</dbReference>
<evidence type="ECO:0000313" key="6">
    <source>
        <dbReference type="EMBL" id="SFU68706.1"/>
    </source>
</evidence>
<dbReference type="Gene3D" id="3.30.160.390">
    <property type="entry name" value="Integrase, DNA-binding domain"/>
    <property type="match status" value="1"/>
</dbReference>
<dbReference type="SUPFAM" id="SSF56349">
    <property type="entry name" value="DNA breaking-rejoining enzymes"/>
    <property type="match status" value="1"/>
</dbReference>
<dbReference type="CDD" id="cd00801">
    <property type="entry name" value="INT_P4_C"/>
    <property type="match status" value="1"/>
</dbReference>
<dbReference type="InterPro" id="IPR010998">
    <property type="entry name" value="Integrase_recombinase_N"/>
</dbReference>
<dbReference type="InterPro" id="IPR011010">
    <property type="entry name" value="DNA_brk_join_enz"/>
</dbReference>
<feature type="domain" description="Tyr recombinase" evidence="5">
    <location>
        <begin position="204"/>
        <end position="390"/>
    </location>
</feature>
<evidence type="ECO:0000256" key="2">
    <source>
        <dbReference type="ARBA" id="ARBA00022908"/>
    </source>
</evidence>
<dbReference type="RefSeq" id="WP_054255629.1">
    <property type="nucleotide sequence ID" value="NZ_CYIG01000008.1"/>
</dbReference>
<evidence type="ECO:0000256" key="1">
    <source>
        <dbReference type="ARBA" id="ARBA00008857"/>
    </source>
</evidence>
<keyword evidence="4" id="KW-0233">DNA recombination</keyword>
<dbReference type="AlphaFoldDB" id="A0A1I7I7G2"/>
<sequence>MLTDVACKKATCPPDKKRERLADSGGLYLEIAPNGSKRWFWKYRKQGKEGRMALGRYPDVSLAAARKARDEAKGVKDGGFDPVQARQAGRLQAAGSQETTFDSVARAWYAMRSPGWSSHHQIRELRNLEKDLIPWLGARNVNEIEPPELLATLRRVEARGAIDVAHRVLVTARGVLSYAVATGAAQRNPALDLKTALTPHHSKPFAAITDPAALGELLRAMHGYMGHPVVRTALNLAPMLLQRPTELRAMAWEEVDLDAALWIIPATRMKRRVHEKKHGEPHRVPLPRQAVALLRELHPLTGGGALVFPGMRGKNRPISDNTLRAALQTLGYSSEVQTIHGFRATARTVLDERMGFEPNLIDAQLAHAVKDANGRSYNRTEHLEQRRTMMQAWADYLDARRAGKEIEPPRPAA</sequence>
<dbReference type="Gene3D" id="1.10.443.10">
    <property type="entry name" value="Intergrase catalytic core"/>
    <property type="match status" value="1"/>
</dbReference>
<dbReference type="Gene3D" id="1.10.150.130">
    <property type="match status" value="1"/>
</dbReference>
<dbReference type="Pfam" id="PF22022">
    <property type="entry name" value="Phage_int_M"/>
    <property type="match status" value="1"/>
</dbReference>
<proteinExistence type="inferred from homology"/>
<keyword evidence="2" id="KW-0229">DNA integration</keyword>
<evidence type="ECO:0000313" key="7">
    <source>
        <dbReference type="Proteomes" id="UP000183656"/>
    </source>
</evidence>
<dbReference type="InterPro" id="IPR025166">
    <property type="entry name" value="Integrase_DNA_bind_dom"/>
</dbReference>
<dbReference type="InterPro" id="IPR002104">
    <property type="entry name" value="Integrase_catalytic"/>
</dbReference>
<dbReference type="InterPro" id="IPR038488">
    <property type="entry name" value="Integrase_DNA-bd_sf"/>
</dbReference>
<evidence type="ECO:0000256" key="3">
    <source>
        <dbReference type="ARBA" id="ARBA00023125"/>
    </source>
</evidence>
<dbReference type="InterPro" id="IPR053876">
    <property type="entry name" value="Phage_int_M"/>
</dbReference>
<evidence type="ECO:0000259" key="5">
    <source>
        <dbReference type="PROSITE" id="PS51898"/>
    </source>
</evidence>
<accession>A0A1I7I7G2</accession>
<name>A0A1I7I7G2_9BURK</name>
<evidence type="ECO:0000256" key="4">
    <source>
        <dbReference type="ARBA" id="ARBA00023172"/>
    </source>
</evidence>
<protein>
    <submittedName>
        <fullName evidence="6">Integrase</fullName>
    </submittedName>
</protein>
<dbReference type="GO" id="GO:0003677">
    <property type="term" value="F:DNA binding"/>
    <property type="evidence" value="ECO:0007669"/>
    <property type="project" value="UniProtKB-KW"/>
</dbReference>
<dbReference type="PROSITE" id="PS51898">
    <property type="entry name" value="TYR_RECOMBINASE"/>
    <property type="match status" value="1"/>
</dbReference>
<dbReference type="GO" id="GO:0006310">
    <property type="term" value="P:DNA recombination"/>
    <property type="evidence" value="ECO:0007669"/>
    <property type="project" value="UniProtKB-KW"/>
</dbReference>
<keyword evidence="7" id="KW-1185">Reference proteome</keyword>
<keyword evidence="3" id="KW-0238">DNA-binding</keyword>
<dbReference type="STRING" id="343013.SAMN04489707_101499"/>
<gene>
    <name evidence="6" type="ORF">SAMN04489707_101499</name>
</gene>
<reference evidence="6 7" key="1">
    <citation type="submission" date="2016-10" db="EMBL/GenBank/DDBJ databases">
        <authorList>
            <person name="de Groot N.N."/>
        </authorList>
    </citation>
    <scope>NUCLEOTIDE SEQUENCE [LARGE SCALE GENOMIC DNA]</scope>
    <source>
        <strain evidence="6 7">R-24608</strain>
    </source>
</reference>